<evidence type="ECO:0000313" key="3">
    <source>
        <dbReference type="EMBL" id="STZ61752.1"/>
    </source>
</evidence>
<keyword evidence="1" id="KW-0812">Transmembrane</keyword>
<gene>
    <name evidence="3" type="ORF">NCTC10821_05310</name>
</gene>
<dbReference type="Pfam" id="PF09851">
    <property type="entry name" value="SHOCT"/>
    <property type="match status" value="1"/>
</dbReference>
<evidence type="ECO:0000313" key="4">
    <source>
        <dbReference type="Proteomes" id="UP000254978"/>
    </source>
</evidence>
<sequence length="251" mass="26617">MAGSRSVAKLVVGAAVAMLVVSIVGFITTLLLHILVWDEFDAYGEVPIPGSASLELPQGEVTISFHTQIIGSGGTLPVPPISVGIIAPEGVPDPQLTEDIGATTTVNNDARVQVWLARIPQAGVYDITTNGQVGAFVSPRLAFGHGSGLGWLPVVFGVAMGVSILDLVIALFWVTRAKPKPVAPVSLLDFPEFADVDTDRRDAVRDAPVSYEPTEAGIRIQQLKTLAALRDSGALAEDEFESEKRRLLEGR</sequence>
<keyword evidence="4" id="KW-1185">Reference proteome</keyword>
<dbReference type="EMBL" id="UGQT01000001">
    <property type="protein sequence ID" value="STZ61752.1"/>
    <property type="molecule type" value="Genomic_DNA"/>
</dbReference>
<dbReference type="AlphaFoldDB" id="A0A378TLT0"/>
<organism evidence="3 4">
    <name type="scientific">Mycolicibacterium tokaiense</name>
    <dbReference type="NCBI Taxonomy" id="39695"/>
    <lineage>
        <taxon>Bacteria</taxon>
        <taxon>Bacillati</taxon>
        <taxon>Actinomycetota</taxon>
        <taxon>Actinomycetes</taxon>
        <taxon>Mycobacteriales</taxon>
        <taxon>Mycobacteriaceae</taxon>
        <taxon>Mycolicibacterium</taxon>
    </lineage>
</organism>
<dbReference type="InterPro" id="IPR018649">
    <property type="entry name" value="SHOCT"/>
</dbReference>
<protein>
    <recommendedName>
        <fullName evidence="2">SHOCT domain-containing protein</fullName>
    </recommendedName>
</protein>
<dbReference type="Proteomes" id="UP000254978">
    <property type="component" value="Unassembled WGS sequence"/>
</dbReference>
<keyword evidence="1" id="KW-0472">Membrane</keyword>
<proteinExistence type="predicted"/>
<feature type="transmembrane region" description="Helical" evidence="1">
    <location>
        <begin position="151"/>
        <end position="174"/>
    </location>
</feature>
<name>A0A378TLT0_9MYCO</name>
<reference evidence="3 4" key="1">
    <citation type="submission" date="2018-06" db="EMBL/GenBank/DDBJ databases">
        <authorList>
            <consortium name="Pathogen Informatics"/>
            <person name="Doyle S."/>
        </authorList>
    </citation>
    <scope>NUCLEOTIDE SEQUENCE [LARGE SCALE GENOMIC DNA]</scope>
    <source>
        <strain evidence="3 4">NCTC10821</strain>
    </source>
</reference>
<evidence type="ECO:0000259" key="2">
    <source>
        <dbReference type="Pfam" id="PF09851"/>
    </source>
</evidence>
<evidence type="ECO:0000256" key="1">
    <source>
        <dbReference type="SAM" id="Phobius"/>
    </source>
</evidence>
<dbReference type="OrthoDB" id="5996503at2"/>
<feature type="domain" description="SHOCT" evidence="2">
    <location>
        <begin position="221"/>
        <end position="248"/>
    </location>
</feature>
<accession>A0A378TLT0</accession>
<feature type="transmembrane region" description="Helical" evidence="1">
    <location>
        <begin position="12"/>
        <end position="37"/>
    </location>
</feature>
<dbReference type="RefSeq" id="WP_115280616.1">
    <property type="nucleotide sequence ID" value="NZ_AP022600.1"/>
</dbReference>
<keyword evidence="1" id="KW-1133">Transmembrane helix</keyword>